<proteinExistence type="predicted"/>
<evidence type="ECO:0000256" key="1">
    <source>
        <dbReference type="SAM" id="Coils"/>
    </source>
</evidence>
<name>A0A835WVJ5_9CHLO</name>
<feature type="coiled-coil region" evidence="1">
    <location>
        <begin position="668"/>
        <end position="695"/>
    </location>
</feature>
<dbReference type="OrthoDB" id="546276at2759"/>
<reference evidence="3" key="1">
    <citation type="journal article" date="2020" name="bioRxiv">
        <title>Comparative genomics of Chlamydomonas.</title>
        <authorList>
            <person name="Craig R.J."/>
            <person name="Hasan A.R."/>
            <person name="Ness R.W."/>
            <person name="Keightley P.D."/>
        </authorList>
    </citation>
    <scope>NUCLEOTIDE SEQUENCE</scope>
    <source>
        <strain evidence="3">CCAP 11/173</strain>
    </source>
</reference>
<evidence type="ECO:0000313" key="3">
    <source>
        <dbReference type="EMBL" id="KAG2454525.1"/>
    </source>
</evidence>
<sequence length="1160" mass="117588">MKTPCVTRLGSGLKPGGHTRRGAQRLGALPSRGGRSVSAPAGSHLLHRRSPVPSTKQPNLAAVGEDDPYPPANAEVTLELQRQTLKHGRKLIQYSASRPLDTIHIKIPNTSPGLLTQPVLANLRHVIDLGHQRIVVGGSLRPGCALLSLDLMDVTGSAPPLRLAPAGGGAGAGAADVGLGAEGGGHGLRGHRHQQDQQSHEHLVLVAGGAGRVPGAAGGEGGGGGAHGSGMELLLDAARLLAVLGAVGGPAAVSIGSRIQLQAGSGVWEGTYAPVWRDEAGAAQAPERMDRLHLEPASSGDGRALGGSLDAAGRWQWQQLDPWQGSSGWAASGGAAEDGRGVLLDVDAAAPPSTPARTSPMHSAETPRIDLQATAAADDDAVEPSPAWHRPWHGPGRAAAEPRVRLSVSQQVMLAPVGAALPLQLSVRVRGHLPSCSTTSTPAAARQPALAAGDGGRTPRRAATAWPVDGCGYSFAVRSLGRCLPCVPVPAPMTPPATSASTNEPRTVAMYATCVDVPGQADVSGPEVGAPVPPSHAGADNLLHASVSVTEAGLPSGRSSTNGGPVSGASAADLEAAVRAAAVASASGAGSSEGAAAQAGALRNLGPDGCFELSVAGLGHSCSSRLQQHHQPLLPGPQLLQLELWRDGARVQIASKPLLLLPAGEGTLAAELQRLVALQDELDMQEAEAAAAVAAAGGAVQAAMPSAGPSSADQLVSDLGQWLEFVHAEVQLSAAAAAAASAAAPEPSEGEPAAVLLSGSVDLRGQVLAVRRAASGYSGAMLCLGMELLEAAVELRSDVLAGCVMDGFGALGYSIPEVWASMGEIDCSELGAAASAPAAGEGVRMPVLLALAKAVDDGALTALVQEWASQAAAAAAHGIAVVPAGEAQLEPAVAGPSGTHAANCPPSAAVAAPQCARTASQSRTAYRPLHSSLLGFADGAAEARYQQFLSQRSATSGASWVGVHMMLLAAAVSRLAADGRLALDLPAAALFSSAYVIMSVLLLANRLRPGLLARHRVACWVMTSMLRSSAKLLQLVGWVLVPPSTLTHVRAGTTLVADCVLPSAFEPLPAPVVLLVSLWDVVLCTAFYRHIGHEPAVGAAVFKFCLSLLVRLSVDIMYRTQFVRSEARGAAEALQPNASGKVGAGAGTWASVAVHKAHID</sequence>
<evidence type="ECO:0000313" key="4">
    <source>
        <dbReference type="Proteomes" id="UP000613740"/>
    </source>
</evidence>
<protein>
    <submittedName>
        <fullName evidence="3">Uncharacterized protein</fullName>
    </submittedName>
</protein>
<dbReference type="EMBL" id="JAEHOD010000001">
    <property type="protein sequence ID" value="KAG2454525.1"/>
    <property type="molecule type" value="Genomic_DNA"/>
</dbReference>
<feature type="region of interest" description="Disordered" evidence="2">
    <location>
        <begin position="434"/>
        <end position="461"/>
    </location>
</feature>
<dbReference type="Proteomes" id="UP000613740">
    <property type="component" value="Unassembled WGS sequence"/>
</dbReference>
<keyword evidence="1" id="KW-0175">Coiled coil</keyword>
<gene>
    <name evidence="3" type="ORF">HYH02_000372</name>
</gene>
<accession>A0A835WVJ5</accession>
<feature type="region of interest" description="Disordered" evidence="2">
    <location>
        <begin position="1"/>
        <end position="68"/>
    </location>
</feature>
<organism evidence="3 4">
    <name type="scientific">Chlamydomonas schloesseri</name>
    <dbReference type="NCBI Taxonomy" id="2026947"/>
    <lineage>
        <taxon>Eukaryota</taxon>
        <taxon>Viridiplantae</taxon>
        <taxon>Chlorophyta</taxon>
        <taxon>core chlorophytes</taxon>
        <taxon>Chlorophyceae</taxon>
        <taxon>CS clade</taxon>
        <taxon>Chlamydomonadales</taxon>
        <taxon>Chlamydomonadaceae</taxon>
        <taxon>Chlamydomonas</taxon>
    </lineage>
</organism>
<keyword evidence="4" id="KW-1185">Reference proteome</keyword>
<evidence type="ECO:0000256" key="2">
    <source>
        <dbReference type="SAM" id="MobiDB-lite"/>
    </source>
</evidence>
<feature type="compositionally biased region" description="Low complexity" evidence="2">
    <location>
        <begin position="443"/>
        <end position="452"/>
    </location>
</feature>
<dbReference type="AlphaFoldDB" id="A0A835WVJ5"/>
<comment type="caution">
    <text evidence="3">The sequence shown here is derived from an EMBL/GenBank/DDBJ whole genome shotgun (WGS) entry which is preliminary data.</text>
</comment>